<dbReference type="PANTHER" id="PTHR46704:SF9">
    <property type="entry name" value="BHLH DOMAIN-CONTAINING PROTEIN"/>
    <property type="match status" value="1"/>
</dbReference>
<proteinExistence type="predicted"/>
<organism evidence="1 2">
    <name type="scientific">Cyphomyrmex costatus</name>
    <dbReference type="NCBI Taxonomy" id="456900"/>
    <lineage>
        <taxon>Eukaryota</taxon>
        <taxon>Metazoa</taxon>
        <taxon>Ecdysozoa</taxon>
        <taxon>Arthropoda</taxon>
        <taxon>Hexapoda</taxon>
        <taxon>Insecta</taxon>
        <taxon>Pterygota</taxon>
        <taxon>Neoptera</taxon>
        <taxon>Endopterygota</taxon>
        <taxon>Hymenoptera</taxon>
        <taxon>Apocrita</taxon>
        <taxon>Aculeata</taxon>
        <taxon>Formicoidea</taxon>
        <taxon>Formicidae</taxon>
        <taxon>Myrmicinae</taxon>
        <taxon>Cyphomyrmex</taxon>
    </lineage>
</organism>
<dbReference type="Proteomes" id="UP000078542">
    <property type="component" value="Unassembled WGS sequence"/>
</dbReference>
<sequence>MKNALNDVPVSLQFVLSEIIMKDKRGSEEIWQKKCISIAHAIIAAVRPRSFLSTLQIGVGTYLYKKFASKNLINILSAIGLSASYSEVTRFERACINRPQSKVLEGSFSQFVFDNADFNTNTIDGRGTFHAMGGIHCVTPKTGIEAEKATSRTFEATSAAEIVKFGKIDLLSYTKHKSAGLLTIKVANIVALRQLSLDIVPTIPDLVWLYGKWILSPIIPGWNGFMEQATANNEYHISKIIYLSFINAPPSDYDTIFTSLMEAKKICAQCYQETCIVTFDQPLYWKARDIVEAMKDDFEHMIVRLGGFHLLMSFLGAIGHIMSGSGIEEVLTLIYAGNCVQKILSGHAYSRAIRAHFLMHLTLTKVLFDSTELTEEECNIMDYYVESIDQSEVLDAGQQQLIQNVQRKLSEKLRQTEESSPTAKLWVQYHRMVTLVKHFVEAERSGNWTLHLDTIQQMLPYFHASGHFLYAKSAHLYLQDMRCLEQKMPSDEYQKFVNGFFTIRRTNKFWSGIMSDQTIEQCYMQGIKTAGGLTGRSFTDSTTVAWTLGSLRLQYVCEEVESFAGVACATTEQHIDMRSTRVIRDNSDVEKLYVWFSEHNPFPEGKELISLGTGIIGNNSINCHKALEVGSELLKKIVGNNFESLSFKRKEKVLPLSAINSSIKIDSSAVPINPLLLFQRISILKNSEEDMKKYLEYELSPFPLSLFTENGMRKGTKSSLYTSFKTIQEQVFGESHLRVIDGGFLLHKVHWGRLVAFGEICNKYVAYISQHFGKQVMIVFDGYPENENTTSTKKSERMRRSRKFQVPECVFDANTVPTCSSDKFFANEKNKVRFIAMLMEYLRQVGISVQQAFEDADVTIVTTAIAQSSIFNTVEIVGEDIDLLVLLLGLAPQSRNIFFRKPAKGKVPPSLYSPSALGCSESVANNILFVHAFSGCDTTSSFFNIGKSKFLSVINKSAELQGVLHLFKQRTVDKGVLTSAGERFTIALYNGSKEEQSIDSLRYKQFSKSAMKNKFNLSTLPPTIHAIRQHTFRTYHQVQQWLGFYHDPEEWGWRRSQYGLEPVPNTCDPAPPELLKLISCKCKSKCGNACGCRKAGLKCSAICLHCGGQDCENIKHLDVLHEDDDDCHVDKYNDNEDQCDDVHAPAEMLSLGVRLQIYKCMESYYNESQNYT</sequence>
<keyword evidence="2" id="KW-1185">Reference proteome</keyword>
<dbReference type="PANTHER" id="PTHR46704">
    <property type="entry name" value="CXC DOMAIN-CONTAINING PROTEIN-RELATED"/>
    <property type="match status" value="1"/>
</dbReference>
<reference evidence="1 2" key="1">
    <citation type="submission" date="2016-03" db="EMBL/GenBank/DDBJ databases">
        <title>Cyphomyrmex costatus WGS genome.</title>
        <authorList>
            <person name="Nygaard S."/>
            <person name="Hu H."/>
            <person name="Boomsma J."/>
            <person name="Zhang G."/>
        </authorList>
    </citation>
    <scope>NUCLEOTIDE SEQUENCE [LARGE SCALE GENOMIC DNA]</scope>
    <source>
        <strain evidence="1">MS0001</strain>
        <tissue evidence="1">Whole body</tissue>
    </source>
</reference>
<protein>
    <recommendedName>
        <fullName evidence="3">Tesmin/TSO1-like CXC domain-containing protein</fullName>
    </recommendedName>
</protein>
<dbReference type="SUPFAM" id="SSF88723">
    <property type="entry name" value="PIN domain-like"/>
    <property type="match status" value="1"/>
</dbReference>
<evidence type="ECO:0008006" key="3">
    <source>
        <dbReference type="Google" id="ProtNLM"/>
    </source>
</evidence>
<gene>
    <name evidence="1" type="ORF">ALC62_12065</name>
</gene>
<dbReference type="InterPro" id="IPR029060">
    <property type="entry name" value="PIN-like_dom_sf"/>
</dbReference>
<name>A0A151IC05_9HYME</name>
<evidence type="ECO:0000313" key="1">
    <source>
        <dbReference type="EMBL" id="KYM97251.1"/>
    </source>
</evidence>
<evidence type="ECO:0000313" key="2">
    <source>
        <dbReference type="Proteomes" id="UP000078542"/>
    </source>
</evidence>
<accession>A0A151IC05</accession>
<dbReference type="AlphaFoldDB" id="A0A151IC05"/>
<dbReference type="EMBL" id="KQ978073">
    <property type="protein sequence ID" value="KYM97251.1"/>
    <property type="molecule type" value="Genomic_DNA"/>
</dbReference>